<gene>
    <name evidence="3" type="ORF">ACJ73_06889</name>
</gene>
<evidence type="ECO:0000256" key="1">
    <source>
        <dbReference type="SAM" id="MobiDB-lite"/>
    </source>
</evidence>
<evidence type="ECO:0000259" key="2">
    <source>
        <dbReference type="Pfam" id="PF00501"/>
    </source>
</evidence>
<feature type="region of interest" description="Disordered" evidence="1">
    <location>
        <begin position="233"/>
        <end position="257"/>
    </location>
</feature>
<dbReference type="InterPro" id="IPR000873">
    <property type="entry name" value="AMP-dep_synth/lig_dom"/>
</dbReference>
<accession>A0A1J9Q0Y1</accession>
<feature type="domain" description="AMP-dependent synthetase/ligase" evidence="2">
    <location>
        <begin position="44"/>
        <end position="155"/>
    </location>
</feature>
<dbReference type="SUPFAM" id="SSF56801">
    <property type="entry name" value="Acetyl-CoA synthetase-like"/>
    <property type="match status" value="1"/>
</dbReference>
<name>A0A1J9Q0Y1_9EURO</name>
<dbReference type="InterPro" id="IPR020845">
    <property type="entry name" value="AMP-binding_CS"/>
</dbReference>
<dbReference type="PROSITE" id="PS00455">
    <property type="entry name" value="AMP_BINDING"/>
    <property type="match status" value="1"/>
</dbReference>
<dbReference type="PANTHER" id="PTHR42921:SF4">
    <property type="entry name" value="ACETOACETYL-COA SYNTHASE (AFU_ORTHOLOGUE AFUA_8G04770)"/>
    <property type="match status" value="1"/>
</dbReference>
<organism evidence="3 4">
    <name type="scientific">Blastomyces percursus</name>
    <dbReference type="NCBI Taxonomy" id="1658174"/>
    <lineage>
        <taxon>Eukaryota</taxon>
        <taxon>Fungi</taxon>
        <taxon>Dikarya</taxon>
        <taxon>Ascomycota</taxon>
        <taxon>Pezizomycotina</taxon>
        <taxon>Eurotiomycetes</taxon>
        <taxon>Eurotiomycetidae</taxon>
        <taxon>Onygenales</taxon>
        <taxon>Ajellomycetaceae</taxon>
        <taxon>Blastomyces</taxon>
    </lineage>
</organism>
<proteinExistence type="predicted"/>
<protein>
    <recommendedName>
        <fullName evidence="2">AMP-dependent synthetase/ligase domain-containing protein</fullName>
    </recommendedName>
</protein>
<dbReference type="OrthoDB" id="10253869at2759"/>
<dbReference type="VEuPathDB" id="FungiDB:ACJ73_06889"/>
<dbReference type="PANTHER" id="PTHR42921">
    <property type="entry name" value="ACETOACETYL-COA SYNTHETASE"/>
    <property type="match status" value="1"/>
</dbReference>
<comment type="caution">
    <text evidence="3">The sequence shown here is derived from an EMBL/GenBank/DDBJ whole genome shotgun (WGS) entry which is preliminary data.</text>
</comment>
<dbReference type="EMBL" id="LGTZ01001287">
    <property type="protein sequence ID" value="OJD21770.1"/>
    <property type="molecule type" value="Genomic_DNA"/>
</dbReference>
<dbReference type="InterPro" id="IPR042099">
    <property type="entry name" value="ANL_N_sf"/>
</dbReference>
<evidence type="ECO:0000313" key="3">
    <source>
        <dbReference type="EMBL" id="OJD21770.1"/>
    </source>
</evidence>
<sequence>MDKLSKSAKIFVTPITTQSQPKFPLIEEFLSKAFDSDTLEYARVPFSHSLYISYSSGTSGPPKCLVHQHGVILQLKKISLLYNSFGPKDIIVFQYSSTSWVLFNIMNGHLAVGATTICYDGSPLWPDATAMLKILERFRVAYWGTSPRYLLELEASKIIPRDLAGASDPSSPVHAGEMQIFALGMDVDVADPMTGESIKHPGKSGELICRTPFPSMPVPSMIGLVSTQPLEDPSFMDEGAKELQPQDPLPLPQTLVF</sequence>
<keyword evidence="4" id="KW-1185">Reference proteome</keyword>
<dbReference type="Gene3D" id="3.40.50.12780">
    <property type="entry name" value="N-terminal domain of ligase-like"/>
    <property type="match status" value="2"/>
</dbReference>
<reference evidence="3 4" key="1">
    <citation type="submission" date="2015-08" db="EMBL/GenBank/DDBJ databases">
        <title>Emmonsia species relationships and genome sequence.</title>
        <authorList>
            <person name="Cuomo C.A."/>
            <person name="Schwartz I.S."/>
            <person name="Kenyon C."/>
            <person name="De Hoog G.S."/>
            <person name="Govender N.P."/>
            <person name="Botha A."/>
            <person name="Moreno L."/>
            <person name="De Vries M."/>
            <person name="Munoz J.F."/>
            <person name="Stielow J.B."/>
        </authorList>
    </citation>
    <scope>NUCLEOTIDE SEQUENCE [LARGE SCALE GENOMIC DNA]</scope>
    <source>
        <strain evidence="3 4">EI222</strain>
    </source>
</reference>
<dbReference type="Pfam" id="PF00501">
    <property type="entry name" value="AMP-binding"/>
    <property type="match status" value="1"/>
</dbReference>
<dbReference type="GO" id="GO:0030729">
    <property type="term" value="F:acetoacetate-CoA ligase activity"/>
    <property type="evidence" value="ECO:0007669"/>
    <property type="project" value="TreeGrafter"/>
</dbReference>
<dbReference type="STRING" id="1658174.A0A1J9Q0Y1"/>
<dbReference type="Proteomes" id="UP000242791">
    <property type="component" value="Unassembled WGS sequence"/>
</dbReference>
<dbReference type="AlphaFoldDB" id="A0A1J9Q0Y1"/>
<evidence type="ECO:0000313" key="4">
    <source>
        <dbReference type="Proteomes" id="UP000242791"/>
    </source>
</evidence>